<dbReference type="GO" id="GO:0016491">
    <property type="term" value="F:oxidoreductase activity"/>
    <property type="evidence" value="ECO:0007669"/>
    <property type="project" value="InterPro"/>
</dbReference>
<evidence type="ECO:0000259" key="2">
    <source>
        <dbReference type="PROSITE" id="PS51384"/>
    </source>
</evidence>
<feature type="compositionally biased region" description="Polar residues" evidence="1">
    <location>
        <begin position="1"/>
        <end position="10"/>
    </location>
</feature>
<dbReference type="EMBL" id="JAAVUN010000004">
    <property type="protein sequence ID" value="NKE09004.1"/>
    <property type="molecule type" value="Genomic_DNA"/>
</dbReference>
<dbReference type="Pfam" id="PF08021">
    <property type="entry name" value="FAD_binding_9"/>
    <property type="match status" value="1"/>
</dbReference>
<dbReference type="Pfam" id="PF04954">
    <property type="entry name" value="SIP"/>
    <property type="match status" value="1"/>
</dbReference>
<dbReference type="PANTHER" id="PTHR30157">
    <property type="entry name" value="FERRIC REDUCTASE, NADPH-DEPENDENT"/>
    <property type="match status" value="1"/>
</dbReference>
<dbReference type="CDD" id="cd06193">
    <property type="entry name" value="siderophore_interacting"/>
    <property type="match status" value="1"/>
</dbReference>
<organism evidence="3 4">
    <name type="scientific">Kocuria subflava</name>
    <dbReference type="NCBI Taxonomy" id="1736139"/>
    <lineage>
        <taxon>Bacteria</taxon>
        <taxon>Bacillati</taxon>
        <taxon>Actinomycetota</taxon>
        <taxon>Actinomycetes</taxon>
        <taxon>Micrococcales</taxon>
        <taxon>Micrococcaceae</taxon>
        <taxon>Kocuria</taxon>
    </lineage>
</organism>
<dbReference type="InterPro" id="IPR017938">
    <property type="entry name" value="Riboflavin_synthase-like_b-brl"/>
</dbReference>
<gene>
    <name evidence="3" type="ORF">GTW58_03395</name>
</gene>
<reference evidence="3 4" key="1">
    <citation type="submission" date="2020-02" db="EMBL/GenBank/DDBJ databases">
        <authorList>
            <person name="Sun Q."/>
        </authorList>
    </citation>
    <scope>NUCLEOTIDE SEQUENCE [LARGE SCALE GENOMIC DNA]</scope>
    <source>
        <strain evidence="3 4">YIM 13062</strain>
    </source>
</reference>
<dbReference type="PANTHER" id="PTHR30157:SF0">
    <property type="entry name" value="NADPH-DEPENDENT FERRIC-CHELATE REDUCTASE"/>
    <property type="match status" value="1"/>
</dbReference>
<dbReference type="InterPro" id="IPR007037">
    <property type="entry name" value="SIP_rossman_dom"/>
</dbReference>
<dbReference type="RefSeq" id="WP_047690484.1">
    <property type="nucleotide sequence ID" value="NZ_JAAVUN010000004.1"/>
</dbReference>
<dbReference type="Gene3D" id="3.40.50.80">
    <property type="entry name" value="Nucleotide-binding domain of ferredoxin-NADP reductase (FNR) module"/>
    <property type="match status" value="1"/>
</dbReference>
<evidence type="ECO:0000256" key="1">
    <source>
        <dbReference type="SAM" id="MobiDB-lite"/>
    </source>
</evidence>
<evidence type="ECO:0000313" key="3">
    <source>
        <dbReference type="EMBL" id="NKE09004.1"/>
    </source>
</evidence>
<feature type="domain" description="FAD-binding FR-type" evidence="2">
    <location>
        <begin position="21"/>
        <end position="150"/>
    </location>
</feature>
<evidence type="ECO:0000313" key="4">
    <source>
        <dbReference type="Proteomes" id="UP000521379"/>
    </source>
</evidence>
<sequence>MTSTAPNSAPSPQPNDAAGPAKPRKAQINLTVRETLQLSPTMIRVVAEVQQPELFQDIEPPEKYVKLVFFNPALGLDAFPDYWSLKDSLPADQQPVTRHMTLRKVAADRSEVWIDVATHGDSGYAGPWAMHAQPGDTMVAVGPGGKWIPDPAATWTLLVGDDTAIPAIMANVEALPAGARGEVILEVDGAENEQDLSLPEGLKLRWCHRNSQEQDTRALVEAVKTTNWPQSTDGVQVFAHGEREAMKMLRPLLFEHHGLSRDQVSISGYWAAGRTEEVFQAEKRTPIGKV</sequence>
<proteinExistence type="predicted"/>
<dbReference type="AlphaFoldDB" id="A0A846TT86"/>
<keyword evidence="4" id="KW-1185">Reference proteome</keyword>
<dbReference type="Proteomes" id="UP000521379">
    <property type="component" value="Unassembled WGS sequence"/>
</dbReference>
<dbReference type="InterPro" id="IPR039374">
    <property type="entry name" value="SIP_fam"/>
</dbReference>
<dbReference type="InterPro" id="IPR039261">
    <property type="entry name" value="FNR_nucleotide-bd"/>
</dbReference>
<accession>A0A846TT86</accession>
<protein>
    <submittedName>
        <fullName evidence="3">Siderophore-interacting protein</fullName>
    </submittedName>
</protein>
<dbReference type="SUPFAM" id="SSF63380">
    <property type="entry name" value="Riboflavin synthase domain-like"/>
    <property type="match status" value="1"/>
</dbReference>
<dbReference type="InterPro" id="IPR017927">
    <property type="entry name" value="FAD-bd_FR_type"/>
</dbReference>
<dbReference type="InterPro" id="IPR013113">
    <property type="entry name" value="SIP_FAD-bd"/>
</dbReference>
<name>A0A846TT86_9MICC</name>
<comment type="caution">
    <text evidence="3">The sequence shown here is derived from an EMBL/GenBank/DDBJ whole genome shotgun (WGS) entry which is preliminary data.</text>
</comment>
<feature type="region of interest" description="Disordered" evidence="1">
    <location>
        <begin position="1"/>
        <end position="24"/>
    </location>
</feature>
<dbReference type="PROSITE" id="PS51384">
    <property type="entry name" value="FAD_FR"/>
    <property type="match status" value="1"/>
</dbReference>
<dbReference type="Gene3D" id="2.40.30.10">
    <property type="entry name" value="Translation factors"/>
    <property type="match status" value="1"/>
</dbReference>